<feature type="region of interest" description="Disordered" evidence="13">
    <location>
        <begin position="1016"/>
        <end position="1056"/>
    </location>
</feature>
<feature type="compositionally biased region" description="Polar residues" evidence="13">
    <location>
        <begin position="2081"/>
        <end position="2090"/>
    </location>
</feature>
<feature type="compositionally biased region" description="Polar residues" evidence="13">
    <location>
        <begin position="1016"/>
        <end position="1029"/>
    </location>
</feature>
<dbReference type="GO" id="GO:0034045">
    <property type="term" value="C:phagophore assembly site membrane"/>
    <property type="evidence" value="ECO:0007669"/>
    <property type="project" value="UniProtKB-SubCell"/>
</dbReference>
<comment type="catalytic activity">
    <reaction evidence="11">
        <text>a 1,2-diacyl-sn-glycero-3-phosphoethanolamine(in) = a 1,2-diacyl-sn-glycero-3-phosphoethanolamine(out)</text>
        <dbReference type="Rhea" id="RHEA:38895"/>
        <dbReference type="ChEBI" id="CHEBI:64612"/>
    </reaction>
</comment>
<dbReference type="GO" id="GO:0000422">
    <property type="term" value="P:autophagy of mitochondrion"/>
    <property type="evidence" value="ECO:0007669"/>
    <property type="project" value="TreeGrafter"/>
</dbReference>
<feature type="compositionally biased region" description="Polar residues" evidence="13">
    <location>
        <begin position="682"/>
        <end position="701"/>
    </location>
</feature>
<name>A0A6A5XZZ1_9PLEO</name>
<evidence type="ECO:0000256" key="10">
    <source>
        <dbReference type="ARBA" id="ARBA00024479"/>
    </source>
</evidence>
<feature type="compositionally biased region" description="Polar residues" evidence="13">
    <location>
        <begin position="767"/>
        <end position="779"/>
    </location>
</feature>
<feature type="region of interest" description="Disordered" evidence="13">
    <location>
        <begin position="104"/>
        <end position="148"/>
    </location>
</feature>
<evidence type="ECO:0000256" key="1">
    <source>
        <dbReference type="ARBA" id="ARBA00004406"/>
    </source>
</evidence>
<feature type="region of interest" description="Disordered" evidence="13">
    <location>
        <begin position="1763"/>
        <end position="1794"/>
    </location>
</feature>
<accession>A0A6A5XZZ1</accession>
<evidence type="ECO:0000256" key="13">
    <source>
        <dbReference type="SAM" id="MobiDB-lite"/>
    </source>
</evidence>
<reference evidence="14" key="1">
    <citation type="journal article" date="2020" name="Stud. Mycol.">
        <title>101 Dothideomycetes genomes: a test case for predicting lifestyles and emergence of pathogens.</title>
        <authorList>
            <person name="Haridas S."/>
            <person name="Albert R."/>
            <person name="Binder M."/>
            <person name="Bloem J."/>
            <person name="Labutti K."/>
            <person name="Salamov A."/>
            <person name="Andreopoulos B."/>
            <person name="Baker S."/>
            <person name="Barry K."/>
            <person name="Bills G."/>
            <person name="Bluhm B."/>
            <person name="Cannon C."/>
            <person name="Castanera R."/>
            <person name="Culley D."/>
            <person name="Daum C."/>
            <person name="Ezra D."/>
            <person name="Gonzalez J."/>
            <person name="Henrissat B."/>
            <person name="Kuo A."/>
            <person name="Liang C."/>
            <person name="Lipzen A."/>
            <person name="Lutzoni F."/>
            <person name="Magnuson J."/>
            <person name="Mondo S."/>
            <person name="Nolan M."/>
            <person name="Ohm R."/>
            <person name="Pangilinan J."/>
            <person name="Park H.-J."/>
            <person name="Ramirez L."/>
            <person name="Alfaro M."/>
            <person name="Sun H."/>
            <person name="Tritt A."/>
            <person name="Yoshinaga Y."/>
            <person name="Zwiers L.-H."/>
            <person name="Turgeon B."/>
            <person name="Goodwin S."/>
            <person name="Spatafora J."/>
            <person name="Crous P."/>
            <person name="Grigoriev I."/>
        </authorList>
    </citation>
    <scope>NUCLEOTIDE SEQUENCE</scope>
    <source>
        <strain evidence="14">CBS 175.79</strain>
    </source>
</reference>
<feature type="region of interest" description="Disordered" evidence="13">
    <location>
        <begin position="945"/>
        <end position="966"/>
    </location>
</feature>
<dbReference type="GO" id="GO:0061709">
    <property type="term" value="P:reticulophagy"/>
    <property type="evidence" value="ECO:0007669"/>
    <property type="project" value="TreeGrafter"/>
</dbReference>
<keyword evidence="6" id="KW-0256">Endoplasmic reticulum</keyword>
<proteinExistence type="inferred from homology"/>
<evidence type="ECO:0000256" key="12">
    <source>
        <dbReference type="ARBA" id="ARBA00024631"/>
    </source>
</evidence>
<dbReference type="InterPro" id="IPR026849">
    <property type="entry name" value="ATG2"/>
</dbReference>
<evidence type="ECO:0000256" key="3">
    <source>
        <dbReference type="ARBA" id="ARBA00009714"/>
    </source>
</evidence>
<feature type="compositionally biased region" description="Polar residues" evidence="13">
    <location>
        <begin position="637"/>
        <end position="652"/>
    </location>
</feature>
<keyword evidence="15" id="KW-1185">Reference proteome</keyword>
<evidence type="ECO:0000256" key="2">
    <source>
        <dbReference type="ARBA" id="ARBA00004623"/>
    </source>
</evidence>
<comment type="catalytic activity">
    <reaction evidence="10">
        <text>a 1,2-diacyl-sn-glycero-3-phospho-L-serine(in) = a 1,2-diacyl-sn-glycero-3-phospho-L-serine(out)</text>
        <dbReference type="Rhea" id="RHEA:38663"/>
        <dbReference type="ChEBI" id="CHEBI:57262"/>
    </reaction>
</comment>
<feature type="compositionally biased region" description="Pro residues" evidence="13">
    <location>
        <begin position="1043"/>
        <end position="1054"/>
    </location>
</feature>
<dbReference type="OrthoDB" id="18982at2759"/>
<feature type="compositionally biased region" description="Low complexity" evidence="13">
    <location>
        <begin position="566"/>
        <end position="577"/>
    </location>
</feature>
<keyword evidence="9" id="KW-0472">Membrane</keyword>
<dbReference type="GO" id="GO:0061723">
    <property type="term" value="P:glycophagy"/>
    <property type="evidence" value="ECO:0007669"/>
    <property type="project" value="TreeGrafter"/>
</dbReference>
<evidence type="ECO:0000313" key="14">
    <source>
        <dbReference type="EMBL" id="KAF2017874.1"/>
    </source>
</evidence>
<feature type="region of interest" description="Disordered" evidence="13">
    <location>
        <begin position="316"/>
        <end position="355"/>
    </location>
</feature>
<feature type="compositionally biased region" description="Polar residues" evidence="13">
    <location>
        <begin position="406"/>
        <end position="420"/>
    </location>
</feature>
<dbReference type="Proteomes" id="UP000799778">
    <property type="component" value="Unassembled WGS sequence"/>
</dbReference>
<feature type="region of interest" description="Disordered" evidence="13">
    <location>
        <begin position="545"/>
        <end position="602"/>
    </location>
</feature>
<feature type="compositionally biased region" description="Low complexity" evidence="13">
    <location>
        <begin position="323"/>
        <end position="337"/>
    </location>
</feature>
<dbReference type="GO" id="GO:0000045">
    <property type="term" value="P:autophagosome assembly"/>
    <property type="evidence" value="ECO:0007669"/>
    <property type="project" value="TreeGrafter"/>
</dbReference>
<feature type="region of interest" description="Disordered" evidence="13">
    <location>
        <begin position="621"/>
        <end position="657"/>
    </location>
</feature>
<dbReference type="GO" id="GO:0006869">
    <property type="term" value="P:lipid transport"/>
    <property type="evidence" value="ECO:0007669"/>
    <property type="project" value="UniProtKB-KW"/>
</dbReference>
<dbReference type="RefSeq" id="XP_033386213.1">
    <property type="nucleotide sequence ID" value="XM_033525823.1"/>
</dbReference>
<keyword evidence="5" id="KW-0813">Transport</keyword>
<dbReference type="GO" id="GO:0032266">
    <property type="term" value="F:phosphatidylinositol-3-phosphate binding"/>
    <property type="evidence" value="ECO:0007669"/>
    <property type="project" value="TreeGrafter"/>
</dbReference>
<comment type="catalytic activity">
    <reaction evidence="12">
        <text>a 1,2-diacyl-sn-glycero-3-phosphocholine(in) = a 1,2-diacyl-sn-glycero-3-phosphocholine(out)</text>
        <dbReference type="Rhea" id="RHEA:38571"/>
        <dbReference type="ChEBI" id="CHEBI:57643"/>
    </reaction>
</comment>
<dbReference type="GO" id="GO:0034727">
    <property type="term" value="P:piecemeal microautophagy of the nucleus"/>
    <property type="evidence" value="ECO:0007669"/>
    <property type="project" value="TreeGrafter"/>
</dbReference>
<keyword evidence="8" id="KW-0445">Lipid transport</keyword>
<dbReference type="GO" id="GO:0043495">
    <property type="term" value="F:protein-membrane adaptor activity"/>
    <property type="evidence" value="ECO:0007669"/>
    <property type="project" value="TreeGrafter"/>
</dbReference>
<feature type="compositionally biased region" description="Acidic residues" evidence="13">
    <location>
        <begin position="2098"/>
        <end position="2107"/>
    </location>
</feature>
<feature type="region of interest" description="Disordered" evidence="13">
    <location>
        <begin position="264"/>
        <end position="286"/>
    </location>
</feature>
<feature type="region of interest" description="Disordered" evidence="13">
    <location>
        <begin position="396"/>
        <end position="425"/>
    </location>
</feature>
<feature type="region of interest" description="Disordered" evidence="13">
    <location>
        <begin position="735"/>
        <end position="806"/>
    </location>
</feature>
<feature type="compositionally biased region" description="Polar residues" evidence="13">
    <location>
        <begin position="545"/>
        <end position="563"/>
    </location>
</feature>
<dbReference type="GO" id="GO:0005789">
    <property type="term" value="C:endoplasmic reticulum membrane"/>
    <property type="evidence" value="ECO:0007669"/>
    <property type="project" value="UniProtKB-SubCell"/>
</dbReference>
<dbReference type="PANTHER" id="PTHR13190:SF1">
    <property type="entry name" value="AUTOPHAGY-RELATED 2, ISOFORM A"/>
    <property type="match status" value="1"/>
</dbReference>
<dbReference type="GeneID" id="54283220"/>
<evidence type="ECO:0000313" key="15">
    <source>
        <dbReference type="Proteomes" id="UP000799778"/>
    </source>
</evidence>
<sequence>MNFFSVLPSSIGSSIGRKLLLFGLRQIDLLDKDPSDFVSVDVGKKTTLEVRDVGLHVKLPPEIRISKARVSLLRVTFILEFGVPQIIIDIDGIQLHAQIVENEDTAEVKPRGKEPQPPRSSARPRSPHRRPADSTSEYSSEDDDEHIPSVDDLAQSFIREESAEEIRELEEALHNESAYLHESVSEYGDDESVAGVGTPLGLPGILRNMLNTALDRLRITANHIDIQLEDQIPSDPSQSPLDDEGVDVSLNLHVDQVSIDSVTAPEPNVEVTGSRTAESTPSRVGKRRMRIENVCARLFSDVESFATFSRISRSLSPVDARSEVSSSRKSQSDVAASRTSVDYPEPTAEPQAQEGITLEHQVQEPTTPELQQSTHSDDLLSQSLTSPHLIHPSASIHSAHRDGLPSQHSSRLEQPNTPTANEPEKLEPLAASTHTVDEDRFADAASDDGLDNHPISDSTFGLRDLHLPQDMGGSSILYDNEGLVEYALDNLMFDSEHGGSLHNLPRTRLADIADSEHSLPVDESLQSSADIPPTVSALLQQSWISRQSEQPSPRPEQSMTVDSIESPAPADVPSSSPHQRMSQSIDSVPAESAEGEQSLSESTLFTHDDAESMYMSAMSEAPISSHRGPTVPGGWDSVSNSSQGTASETSTPIPADMTAGSILVPDVANVMDDGCQTPRPGSRQSEGTPTQGQSRQQSPESRQMRLRQKLSKLFFTVDEITIWFPLRLESDQGGEVEVEDSAAEEKGFSFSRPDLGTDSIFQDMPGSFSNYAHSTSRRNPSIDLGASFRNKPDAKRSVPPISPKPTKYEPTISVEVGSVIGHLDFSTGRIIYQMAQRFIALIGTAPSDKDHKQSVDVGDTAKTPSPSLTLSVKNIGIAWVKNLMTESLVESPTRAQLQLDPSNAILNLGLSSIEASTQTQPNQSRLRLLIGTFIISSMGHDILSFRKPRPRSRRSAPNNAEGPQSDIEIVYEQGSEKRITVVTRPVKIDFDMQQVDDALGSFGGFSGILEMGSSMSSANTVHSPMSPSAPSKPRGVHFGDAPSNPPPSTSPSPAAPKIDIRIEEVLFMLRGQSCAVQIKTTSVKAAVRASNVRLKVSEVEISGPYTADFNSGSPLVLNIKDTTVDFRFTPDETDLTRLISMITPSKDPYENDDDIMIDTLLRQRRKGSVVRAQVATVGLRISDISAMGAFEALGAEVARLSRVTKYLPDDDRPGILTLATVHDFEARAVVNEKLGDILLSLQDASIAHVGMPSLFAIEIAKTSIHRKDEILVHEVATLPPQDRLPMIMARVVGDEMEPVVKVKLFNVCAEYHVTTVMAALGISENGTTDDIALGLASSVATITGVSQPKKLSRQTSEASSPSSANNKPFHIDLLLRSCALGLNPRKIPSKGLFVLTNAHFLGKQSKETDYSITVELREASIHAIDDVGRIEEQDFSLARTNAPPRVNSQLHELQRQGFVSLSVISAASVLVDISGDDQDQPRVVDIEFKNKLFVVEACADSTQTLIAILNGLQPPIPPSTAQQYRTVVPLQQMMESFTGDAFDAAELPEEENFMDNADLVTDEVPANLEFVGSFYNQESLPSEEDLGDSMLDEDDLEALATAPVVRQRGDKRLLESFQEQYEVAEGENDFEFEENYFQDSDSEHKGNARKWDSAKNRYHLTNEFKTPDAPLKVRVRDLNIILNLFDGYDWPRTRAILTEAVETLENRAEEKRHRPREDDEDEFEVEQDFLFNSVWIGVPIRDEKGALTRRINHDIDDLASETGSIATSTATRSTGATARPRTSNKSSSRRRLKLDRSKHKKIAFELTGIAVDLIVFPSNSGETQNSLDVRIQDFEIFDHVPSSTWKKFVTGLIDPSQREMGRPLIRLELQTVKPVTDLAASELVIKVTVSPLRLHVDQDALDFITRFFEFKDDTAPETSTPSEQPFIQRLEVMAVTLKLDYKPKRVDYGGLRSGHTTEFMNFLILDGSDIVLRHAIVYGITSFDKLHKTLNDVWMPDVKRNQLPGVLSGLAAVRPIVNVGSGVRDLVVVPMREYKKDGRIVRSLQKGVYAFAKNTTSEAARLGARVAIGAQTLLEGAENFLNPQSPSTRPLSGLHDWDDLDPADGGEDEPRAVSNYANQPIGVKAGLRSAARYLERDLLTARDAVIAIPAEVMEEGSGVGMAKAIARRAPTVILRPALGATKAIGNTLLGVGNALDKDSKRKIDDKYKSY</sequence>
<dbReference type="PANTHER" id="PTHR13190">
    <property type="entry name" value="AUTOPHAGY-RELATED 2, ISOFORM A"/>
    <property type="match status" value="1"/>
</dbReference>
<evidence type="ECO:0000256" key="9">
    <source>
        <dbReference type="ARBA" id="ARBA00023136"/>
    </source>
</evidence>
<dbReference type="GO" id="GO:0061908">
    <property type="term" value="C:phagophore"/>
    <property type="evidence" value="ECO:0007669"/>
    <property type="project" value="TreeGrafter"/>
</dbReference>
<evidence type="ECO:0000256" key="7">
    <source>
        <dbReference type="ARBA" id="ARBA00023006"/>
    </source>
</evidence>
<evidence type="ECO:0000256" key="8">
    <source>
        <dbReference type="ARBA" id="ARBA00023055"/>
    </source>
</evidence>
<feature type="compositionally biased region" description="Basic and acidic residues" evidence="13">
    <location>
        <begin position="106"/>
        <end position="116"/>
    </location>
</feature>
<gene>
    <name evidence="14" type="ORF">BU24DRAFT_407841</name>
</gene>
<comment type="subcellular location">
    <subcellularLocation>
        <location evidence="1">Endoplasmic reticulum membrane</location>
        <topology evidence="1">Peripheral membrane protein</topology>
    </subcellularLocation>
    <subcellularLocation>
        <location evidence="2">Preautophagosomal structure membrane</location>
        <topology evidence="2">Peripheral membrane protein</topology>
    </subcellularLocation>
</comment>
<evidence type="ECO:0000256" key="5">
    <source>
        <dbReference type="ARBA" id="ARBA00022448"/>
    </source>
</evidence>
<feature type="compositionally biased region" description="Low complexity" evidence="13">
    <location>
        <begin position="1763"/>
        <end position="1786"/>
    </location>
</feature>
<comment type="similarity">
    <text evidence="3">Belongs to the ATG2 family.</text>
</comment>
<protein>
    <recommendedName>
        <fullName evidence="4">Autophagy-related protein 2</fullName>
    </recommendedName>
</protein>
<feature type="region of interest" description="Disordered" evidence="13">
    <location>
        <begin position="670"/>
        <end position="703"/>
    </location>
</feature>
<keyword evidence="7" id="KW-0072">Autophagy</keyword>
<evidence type="ECO:0000256" key="11">
    <source>
        <dbReference type="ARBA" id="ARBA00024615"/>
    </source>
</evidence>
<evidence type="ECO:0000256" key="6">
    <source>
        <dbReference type="ARBA" id="ARBA00022824"/>
    </source>
</evidence>
<dbReference type="Pfam" id="PF13329">
    <property type="entry name" value="ATG2_CAD"/>
    <property type="match status" value="1"/>
</dbReference>
<evidence type="ECO:0000256" key="4">
    <source>
        <dbReference type="ARBA" id="ARBA00018070"/>
    </source>
</evidence>
<feature type="region of interest" description="Disordered" evidence="13">
    <location>
        <begin position="2080"/>
        <end position="2113"/>
    </location>
</feature>
<organism evidence="14 15">
    <name type="scientific">Aaosphaeria arxii CBS 175.79</name>
    <dbReference type="NCBI Taxonomy" id="1450172"/>
    <lineage>
        <taxon>Eukaryota</taxon>
        <taxon>Fungi</taxon>
        <taxon>Dikarya</taxon>
        <taxon>Ascomycota</taxon>
        <taxon>Pezizomycotina</taxon>
        <taxon>Dothideomycetes</taxon>
        <taxon>Pleosporomycetidae</taxon>
        <taxon>Pleosporales</taxon>
        <taxon>Pleosporales incertae sedis</taxon>
        <taxon>Aaosphaeria</taxon>
    </lineage>
</organism>
<dbReference type="EMBL" id="ML978068">
    <property type="protein sequence ID" value="KAF2017874.1"/>
    <property type="molecule type" value="Genomic_DNA"/>
</dbReference>
<feature type="compositionally biased region" description="Polar residues" evidence="13">
    <location>
        <begin position="271"/>
        <end position="282"/>
    </location>
</feature>